<dbReference type="InterPro" id="IPR011697">
    <property type="entry name" value="Peptidase_C26"/>
</dbReference>
<protein>
    <submittedName>
        <fullName evidence="1">Gamma-glutamyl-gamma-aminobutyrate hydrolase family protein</fullName>
    </submittedName>
</protein>
<comment type="caution">
    <text evidence="1">The sequence shown here is derived from an EMBL/GenBank/DDBJ whole genome shotgun (WGS) entry which is preliminary data.</text>
</comment>
<dbReference type="Gene3D" id="3.40.50.880">
    <property type="match status" value="1"/>
</dbReference>
<dbReference type="PANTHER" id="PTHR43235:SF1">
    <property type="entry name" value="GLUTAMINE AMIDOTRANSFERASE PB2B2.05-RELATED"/>
    <property type="match status" value="1"/>
</dbReference>
<dbReference type="EMBL" id="BAABDD010000007">
    <property type="protein sequence ID" value="GAA3740322.1"/>
    <property type="molecule type" value="Genomic_DNA"/>
</dbReference>
<proteinExistence type="predicted"/>
<dbReference type="InterPro" id="IPR029062">
    <property type="entry name" value="Class_I_gatase-like"/>
</dbReference>
<dbReference type="InterPro" id="IPR044668">
    <property type="entry name" value="PuuD-like"/>
</dbReference>
<dbReference type="Proteomes" id="UP001500908">
    <property type="component" value="Unassembled WGS sequence"/>
</dbReference>
<gene>
    <name evidence="1" type="ORF">GCM10022402_20110</name>
</gene>
<reference evidence="2" key="1">
    <citation type="journal article" date="2019" name="Int. J. Syst. Evol. Microbiol.">
        <title>The Global Catalogue of Microorganisms (GCM) 10K type strain sequencing project: providing services to taxonomists for standard genome sequencing and annotation.</title>
        <authorList>
            <consortium name="The Broad Institute Genomics Platform"/>
            <consortium name="The Broad Institute Genome Sequencing Center for Infectious Disease"/>
            <person name="Wu L."/>
            <person name="Ma J."/>
        </authorList>
    </citation>
    <scope>NUCLEOTIDE SEQUENCE [LARGE SCALE GENOMIC DNA]</scope>
    <source>
        <strain evidence="2">JCM 17137</strain>
    </source>
</reference>
<sequence length="238" mass="25141">MPPPLIGITSYLEPARWAMSVREAAVLASSYLREVDRAGGLPAILAPTHPSSVPDLVARFDGIIFSDGPHLDPALYNESSHARTTTPDARRDRFEIALAKAVVEAGLPFLAIARGAHVLNVATGGSLVQYLPETVGHERHASESAKLTTADLSVSLTSRLGEVLGDQATVRESHTQGFNRLGSSLSPVAWAADNSVEAVEVTGHPFGLGIQWHPEEGQDRSLFTALVSAANKAGASHS</sequence>
<dbReference type="SUPFAM" id="SSF52317">
    <property type="entry name" value="Class I glutamine amidotransferase-like"/>
    <property type="match status" value="1"/>
</dbReference>
<dbReference type="PANTHER" id="PTHR43235">
    <property type="entry name" value="GLUTAMINE AMIDOTRANSFERASE PB2B2.05-RELATED"/>
    <property type="match status" value="1"/>
</dbReference>
<dbReference type="CDD" id="cd01745">
    <property type="entry name" value="GATase1_2"/>
    <property type="match status" value="1"/>
</dbReference>
<organism evidence="1 2">
    <name type="scientific">Salinactinospora qingdaonensis</name>
    <dbReference type="NCBI Taxonomy" id="702744"/>
    <lineage>
        <taxon>Bacteria</taxon>
        <taxon>Bacillati</taxon>
        <taxon>Actinomycetota</taxon>
        <taxon>Actinomycetes</taxon>
        <taxon>Streptosporangiales</taxon>
        <taxon>Nocardiopsidaceae</taxon>
        <taxon>Salinactinospora</taxon>
    </lineage>
</organism>
<name>A0ABP7FHU9_9ACTN</name>
<keyword evidence="1" id="KW-0378">Hydrolase</keyword>
<dbReference type="PROSITE" id="PS51273">
    <property type="entry name" value="GATASE_TYPE_1"/>
    <property type="match status" value="1"/>
</dbReference>
<dbReference type="Pfam" id="PF07722">
    <property type="entry name" value="Peptidase_C26"/>
    <property type="match status" value="1"/>
</dbReference>
<evidence type="ECO:0000313" key="2">
    <source>
        <dbReference type="Proteomes" id="UP001500908"/>
    </source>
</evidence>
<evidence type="ECO:0000313" key="1">
    <source>
        <dbReference type="EMBL" id="GAA3740322.1"/>
    </source>
</evidence>
<dbReference type="GO" id="GO:0016787">
    <property type="term" value="F:hydrolase activity"/>
    <property type="evidence" value="ECO:0007669"/>
    <property type="project" value="UniProtKB-KW"/>
</dbReference>
<dbReference type="RefSeq" id="WP_344970046.1">
    <property type="nucleotide sequence ID" value="NZ_BAABDD010000007.1"/>
</dbReference>
<accession>A0ABP7FHU9</accession>
<keyword evidence="2" id="KW-1185">Reference proteome</keyword>